<name>U4PMZ6_CAEEL</name>
<dbReference type="EMBL" id="BX284604">
    <property type="protein sequence ID" value="CDH93464.1"/>
    <property type="molecule type" value="Genomic_DNA"/>
</dbReference>
<evidence type="ECO:0000313" key="5">
    <source>
        <dbReference type="WormBase" id="F56D6.18"/>
    </source>
</evidence>
<dbReference type="GeneID" id="24104651"/>
<dbReference type="KEGG" id="cel:CELE_F56D6.18"/>
<dbReference type="STRING" id="6239.F56D6.18.1"/>
<dbReference type="RefSeq" id="NP_001294637.1">
    <property type="nucleotide sequence ID" value="NM_001307708.1"/>
</dbReference>
<dbReference type="SMR" id="U4PMZ6"/>
<dbReference type="InParanoid" id="U4PMZ6"/>
<evidence type="ECO:0000313" key="3">
    <source>
        <dbReference type="EMBL" id="CDH93464.1"/>
    </source>
</evidence>
<keyword evidence="1" id="KW-1133">Transmembrane helix</keyword>
<organism evidence="3 4">
    <name type="scientific">Caenorhabditis elegans</name>
    <dbReference type="NCBI Taxonomy" id="6239"/>
    <lineage>
        <taxon>Eukaryota</taxon>
        <taxon>Metazoa</taxon>
        <taxon>Ecdysozoa</taxon>
        <taxon>Nematoda</taxon>
        <taxon>Chromadorea</taxon>
        <taxon>Rhabditida</taxon>
        <taxon>Rhabditina</taxon>
        <taxon>Rhabditomorpha</taxon>
        <taxon>Rhabditoidea</taxon>
        <taxon>Rhabditidae</taxon>
        <taxon>Peloderinae</taxon>
        <taxon>Caenorhabditis</taxon>
    </lineage>
</organism>
<proteinExistence type="predicted"/>
<dbReference type="WormBase" id="F56D6.18">
    <property type="protein sequence ID" value="CE49031"/>
    <property type="gene ID" value="WBGene00235285"/>
</dbReference>
<dbReference type="AGR" id="WB:WBGene00235285"/>
<dbReference type="Bgee" id="WBGene00235285">
    <property type="expression patterns" value="Expressed in larva and 1 other cell type or tissue"/>
</dbReference>
<keyword evidence="2" id="KW-0732">Signal</keyword>
<evidence type="ECO:0000313" key="4">
    <source>
        <dbReference type="Proteomes" id="UP000001940"/>
    </source>
</evidence>
<gene>
    <name evidence="3" type="ORF">CELE_F56D6.18</name>
    <name evidence="3 5" type="ORF">F56D6.18</name>
</gene>
<reference evidence="3 4" key="1">
    <citation type="journal article" date="1998" name="Science">
        <title>Genome sequence of the nematode C. elegans: a platform for investigating biology.</title>
        <authorList>
            <consortium name="The C. elegans sequencing consortium"/>
            <person name="Sulson J.E."/>
            <person name="Waterston R."/>
        </authorList>
    </citation>
    <scope>NUCLEOTIDE SEQUENCE [LARGE SCALE GENOMIC DNA]</scope>
    <source>
        <strain evidence="3 4">Bristol N2</strain>
    </source>
</reference>
<feature type="chain" id="PRO_5004653535" evidence="2">
    <location>
        <begin position="22"/>
        <end position="88"/>
    </location>
</feature>
<dbReference type="PaxDb" id="6239-F56D6.18"/>
<protein>
    <submittedName>
        <fullName evidence="3">E3 CR1-alpha</fullName>
    </submittedName>
</protein>
<dbReference type="Proteomes" id="UP000001940">
    <property type="component" value="Chromosome IV"/>
</dbReference>
<keyword evidence="1" id="KW-0812">Transmembrane</keyword>
<keyword evidence="1" id="KW-0472">Membrane</keyword>
<evidence type="ECO:0000256" key="1">
    <source>
        <dbReference type="SAM" id="Phobius"/>
    </source>
</evidence>
<dbReference type="CTD" id="24104651"/>
<dbReference type="HOGENOM" id="CLU_2471109_0_0_1"/>
<accession>U4PMZ6</accession>
<evidence type="ECO:0000256" key="2">
    <source>
        <dbReference type="SAM" id="SignalP"/>
    </source>
</evidence>
<keyword evidence="4" id="KW-1185">Reference proteome</keyword>
<sequence>MHIKQLLFQLLLIFCATSVLAEPSDTKELPKCETPTYTLGTKWIIVIISCSVATCAMISTFMYFCVGRHGQKVHIVQQDLSDGSHPEE</sequence>
<feature type="signal peptide" evidence="2">
    <location>
        <begin position="1"/>
        <end position="21"/>
    </location>
</feature>
<feature type="transmembrane region" description="Helical" evidence="1">
    <location>
        <begin position="45"/>
        <end position="66"/>
    </location>
</feature>
<dbReference type="AlphaFoldDB" id="U4PMZ6"/>